<name>D2QM81_SPILD</name>
<evidence type="ECO:0000313" key="5">
    <source>
        <dbReference type="EMBL" id="ADB39144.1"/>
    </source>
</evidence>
<evidence type="ECO:0000256" key="3">
    <source>
        <dbReference type="ARBA" id="ARBA00022679"/>
    </source>
</evidence>
<accession>D2QM81</accession>
<organism evidence="5 6">
    <name type="scientific">Spirosoma linguale (strain ATCC 33905 / DSM 74 / LMG 10896 / Claus 1)</name>
    <dbReference type="NCBI Taxonomy" id="504472"/>
    <lineage>
        <taxon>Bacteria</taxon>
        <taxon>Pseudomonadati</taxon>
        <taxon>Bacteroidota</taxon>
        <taxon>Cytophagia</taxon>
        <taxon>Cytophagales</taxon>
        <taxon>Cytophagaceae</taxon>
        <taxon>Spirosoma</taxon>
    </lineage>
</organism>
<dbReference type="HOGENOM" id="CLU_049344_5_1_10"/>
<dbReference type="RefSeq" id="WP_012927669.1">
    <property type="nucleotide sequence ID" value="NC_013730.1"/>
</dbReference>
<dbReference type="InterPro" id="IPR013216">
    <property type="entry name" value="Methyltransf_11"/>
</dbReference>
<gene>
    <name evidence="5" type="ordered locus">Slin_3133</name>
</gene>
<dbReference type="PANTHER" id="PTHR44942">
    <property type="entry name" value="METHYLTRANSF_11 DOMAIN-CONTAINING PROTEIN"/>
    <property type="match status" value="1"/>
</dbReference>
<evidence type="ECO:0000313" key="6">
    <source>
        <dbReference type="Proteomes" id="UP000002028"/>
    </source>
</evidence>
<dbReference type="InterPro" id="IPR029063">
    <property type="entry name" value="SAM-dependent_MTases_sf"/>
</dbReference>
<evidence type="ECO:0000259" key="4">
    <source>
        <dbReference type="Pfam" id="PF08241"/>
    </source>
</evidence>
<dbReference type="EMBL" id="CP001769">
    <property type="protein sequence ID" value="ADB39144.1"/>
    <property type="molecule type" value="Genomic_DNA"/>
</dbReference>
<dbReference type="GO" id="GO:0008757">
    <property type="term" value="F:S-adenosylmethionine-dependent methyltransferase activity"/>
    <property type="evidence" value="ECO:0007669"/>
    <property type="project" value="InterPro"/>
</dbReference>
<feature type="domain" description="Methyltransferase type 11" evidence="4">
    <location>
        <begin position="41"/>
        <end position="127"/>
    </location>
</feature>
<dbReference type="CDD" id="cd02440">
    <property type="entry name" value="AdoMet_MTases"/>
    <property type="match status" value="1"/>
</dbReference>
<dbReference type="eggNOG" id="COG2226">
    <property type="taxonomic scope" value="Bacteria"/>
</dbReference>
<keyword evidence="3" id="KW-0808">Transferase</keyword>
<comment type="similarity">
    <text evidence="1">Belongs to the methyltransferase superfamily.</text>
</comment>
<dbReference type="SUPFAM" id="SSF53335">
    <property type="entry name" value="S-adenosyl-L-methionine-dependent methyltransferases"/>
    <property type="match status" value="1"/>
</dbReference>
<dbReference type="AlphaFoldDB" id="D2QM81"/>
<keyword evidence="2 5" id="KW-0489">Methyltransferase</keyword>
<keyword evidence="6" id="KW-1185">Reference proteome</keyword>
<dbReference type="Pfam" id="PF08241">
    <property type="entry name" value="Methyltransf_11"/>
    <property type="match status" value="1"/>
</dbReference>
<reference evidence="5 6" key="1">
    <citation type="journal article" date="2010" name="Stand. Genomic Sci.">
        <title>Complete genome sequence of Spirosoma linguale type strain (1).</title>
        <authorList>
            <person name="Lail K."/>
            <person name="Sikorski J."/>
            <person name="Saunders E."/>
            <person name="Lapidus A."/>
            <person name="Glavina Del Rio T."/>
            <person name="Copeland A."/>
            <person name="Tice H."/>
            <person name="Cheng J.-F."/>
            <person name="Lucas S."/>
            <person name="Nolan M."/>
            <person name="Bruce D."/>
            <person name="Goodwin L."/>
            <person name="Pitluck S."/>
            <person name="Ivanova N."/>
            <person name="Mavromatis K."/>
            <person name="Ovchinnikova G."/>
            <person name="Pati A."/>
            <person name="Chen A."/>
            <person name="Palaniappan K."/>
            <person name="Land M."/>
            <person name="Hauser L."/>
            <person name="Chang Y.-J."/>
            <person name="Jeffries C.D."/>
            <person name="Chain P."/>
            <person name="Brettin T."/>
            <person name="Detter J.C."/>
            <person name="Schuetze A."/>
            <person name="Rohde M."/>
            <person name="Tindall B.J."/>
            <person name="Goeker M."/>
            <person name="Bristow J."/>
            <person name="Eisen J.A."/>
            <person name="Markowitz V."/>
            <person name="Hugenholtz P."/>
            <person name="Kyrpides N.C."/>
            <person name="Klenk H.-P."/>
            <person name="Chen F."/>
        </authorList>
    </citation>
    <scope>NUCLEOTIDE SEQUENCE [LARGE SCALE GENOMIC DNA]</scope>
    <source>
        <strain evidence="6">ATCC 33905 / DSM 74 / LMG 10896 / Claus 1</strain>
    </source>
</reference>
<dbReference type="InterPro" id="IPR051052">
    <property type="entry name" value="Diverse_substrate_MTase"/>
</dbReference>
<proteinExistence type="inferred from homology"/>
<sequence length="246" mass="28432">MQPIDRFSGHADLYAQYRIDYPADLYDFILKDCPGRQRAWDCATGNGQVAGALAELFDQVDATDISETQLILAVKKPNIQYQTSLAEQTPFADNSFDLITVGQAIHWFDVKAFHQEVQRVAKPNAVIAEWGYGLVQLGFDLDPIMLDFYRNRIGPYWDPQRTHIDNRYAALPFPFSNVQYATFTARRNWSLDRFMNYLRTWSAVRQYIHENEEDPVIGLWEDLRPVWGDGERDVAFPIFLRLGVVS</sequence>
<protein>
    <submittedName>
        <fullName evidence="5">Methyltransferase type 11</fullName>
    </submittedName>
</protein>
<dbReference type="GO" id="GO:0032259">
    <property type="term" value="P:methylation"/>
    <property type="evidence" value="ECO:0007669"/>
    <property type="project" value="UniProtKB-KW"/>
</dbReference>
<evidence type="ECO:0000256" key="1">
    <source>
        <dbReference type="ARBA" id="ARBA00008361"/>
    </source>
</evidence>
<dbReference type="KEGG" id="sli:Slin_3133"/>
<dbReference type="Proteomes" id="UP000002028">
    <property type="component" value="Chromosome"/>
</dbReference>
<dbReference type="PANTHER" id="PTHR44942:SF4">
    <property type="entry name" value="METHYLTRANSFERASE TYPE 11 DOMAIN-CONTAINING PROTEIN"/>
    <property type="match status" value="1"/>
</dbReference>
<evidence type="ECO:0000256" key="2">
    <source>
        <dbReference type="ARBA" id="ARBA00022603"/>
    </source>
</evidence>
<dbReference type="Gene3D" id="3.40.50.150">
    <property type="entry name" value="Vaccinia Virus protein VP39"/>
    <property type="match status" value="1"/>
</dbReference>
<dbReference type="STRING" id="504472.Slin_3133"/>